<feature type="compositionally biased region" description="Low complexity" evidence="7">
    <location>
        <begin position="407"/>
        <end position="427"/>
    </location>
</feature>
<keyword evidence="4 6" id="KW-0862">Zinc</keyword>
<dbReference type="SUPFAM" id="SSF57716">
    <property type="entry name" value="Glucocorticoid receptor-like (DNA-binding domain)"/>
    <property type="match status" value="2"/>
</dbReference>
<evidence type="ECO:0000256" key="1">
    <source>
        <dbReference type="ARBA" id="ARBA00004496"/>
    </source>
</evidence>
<dbReference type="EMBL" id="GECZ01007625">
    <property type="protein sequence ID" value="JAS62144.1"/>
    <property type="molecule type" value="Transcribed_RNA"/>
</dbReference>
<feature type="compositionally biased region" description="Low complexity" evidence="7">
    <location>
        <begin position="360"/>
        <end position="374"/>
    </location>
</feature>
<dbReference type="GO" id="GO:0051371">
    <property type="term" value="F:muscle alpha-actinin binding"/>
    <property type="evidence" value="ECO:0007669"/>
    <property type="project" value="TreeGrafter"/>
</dbReference>
<evidence type="ECO:0000256" key="6">
    <source>
        <dbReference type="PROSITE-ProRule" id="PRU00125"/>
    </source>
</evidence>
<feature type="non-terminal residue" evidence="10">
    <location>
        <position position="1581"/>
    </location>
</feature>
<dbReference type="GO" id="GO:0030018">
    <property type="term" value="C:Z disc"/>
    <property type="evidence" value="ECO:0007669"/>
    <property type="project" value="TreeGrafter"/>
</dbReference>
<proteinExistence type="predicted"/>
<evidence type="ECO:0000256" key="4">
    <source>
        <dbReference type="ARBA" id="ARBA00022833"/>
    </source>
</evidence>
<evidence type="ECO:0000256" key="2">
    <source>
        <dbReference type="ARBA" id="ARBA00022490"/>
    </source>
</evidence>
<dbReference type="GO" id="GO:0001725">
    <property type="term" value="C:stress fiber"/>
    <property type="evidence" value="ECO:0007669"/>
    <property type="project" value="TreeGrafter"/>
</dbReference>
<feature type="compositionally biased region" description="Low complexity" evidence="7">
    <location>
        <begin position="1249"/>
        <end position="1262"/>
    </location>
</feature>
<keyword evidence="3 6" id="KW-0479">Metal-binding</keyword>
<evidence type="ECO:0000313" key="10">
    <source>
        <dbReference type="EMBL" id="JAS62144.1"/>
    </source>
</evidence>
<evidence type="ECO:0000256" key="7">
    <source>
        <dbReference type="SAM" id="MobiDB-lite"/>
    </source>
</evidence>
<feature type="region of interest" description="Disordered" evidence="7">
    <location>
        <begin position="1074"/>
        <end position="1117"/>
    </location>
</feature>
<evidence type="ECO:0000259" key="9">
    <source>
        <dbReference type="PROSITE" id="PS50106"/>
    </source>
</evidence>
<feature type="compositionally biased region" description="Polar residues" evidence="7">
    <location>
        <begin position="893"/>
        <end position="914"/>
    </location>
</feature>
<feature type="region of interest" description="Disordered" evidence="7">
    <location>
        <begin position="751"/>
        <end position="975"/>
    </location>
</feature>
<feature type="region of interest" description="Disordered" evidence="7">
    <location>
        <begin position="1197"/>
        <end position="1297"/>
    </location>
</feature>
<feature type="region of interest" description="Disordered" evidence="7">
    <location>
        <begin position="242"/>
        <end position="266"/>
    </location>
</feature>
<evidence type="ECO:0000259" key="8">
    <source>
        <dbReference type="PROSITE" id="PS50023"/>
    </source>
</evidence>
<feature type="compositionally biased region" description="Low complexity" evidence="7">
    <location>
        <begin position="767"/>
        <end position="803"/>
    </location>
</feature>
<dbReference type="PROSITE" id="PS50023">
    <property type="entry name" value="LIM_DOMAIN_2"/>
    <property type="match status" value="1"/>
</dbReference>
<dbReference type="PROSITE" id="PS50106">
    <property type="entry name" value="PDZ"/>
    <property type="match status" value="1"/>
</dbReference>
<feature type="domain" description="PDZ" evidence="9">
    <location>
        <begin position="6"/>
        <end position="88"/>
    </location>
</feature>
<feature type="region of interest" description="Disordered" evidence="7">
    <location>
        <begin position="353"/>
        <end position="427"/>
    </location>
</feature>
<feature type="compositionally biased region" description="Gly residues" evidence="7">
    <location>
        <begin position="1554"/>
        <end position="1564"/>
    </location>
</feature>
<protein>
    <recommendedName>
        <fullName evidence="11">PDZ domain-containing protein</fullName>
    </recommendedName>
</protein>
<dbReference type="GO" id="GO:0030036">
    <property type="term" value="P:actin cytoskeleton organization"/>
    <property type="evidence" value="ECO:0007669"/>
    <property type="project" value="TreeGrafter"/>
</dbReference>
<dbReference type="GO" id="GO:0005912">
    <property type="term" value="C:adherens junction"/>
    <property type="evidence" value="ECO:0007669"/>
    <property type="project" value="TreeGrafter"/>
</dbReference>
<dbReference type="GO" id="GO:0003779">
    <property type="term" value="F:actin binding"/>
    <property type="evidence" value="ECO:0007669"/>
    <property type="project" value="TreeGrafter"/>
</dbReference>
<dbReference type="Pfam" id="PF00595">
    <property type="entry name" value="PDZ"/>
    <property type="match status" value="1"/>
</dbReference>
<feature type="region of interest" description="Disordered" evidence="7">
    <location>
        <begin position="1011"/>
        <end position="1050"/>
    </location>
</feature>
<feature type="compositionally biased region" description="Pro residues" evidence="7">
    <location>
        <begin position="1095"/>
        <end position="1109"/>
    </location>
</feature>
<feature type="compositionally biased region" description="Polar residues" evidence="7">
    <location>
        <begin position="473"/>
        <end position="486"/>
    </location>
</feature>
<dbReference type="InterPro" id="IPR031847">
    <property type="entry name" value="PDLI1-4/Zasp-like_mid"/>
</dbReference>
<dbReference type="Pfam" id="PF15936">
    <property type="entry name" value="DUF4749"/>
    <property type="match status" value="1"/>
</dbReference>
<feature type="region of interest" description="Disordered" evidence="7">
    <location>
        <begin position="466"/>
        <end position="491"/>
    </location>
</feature>
<dbReference type="PANTHER" id="PTHR24214:SF38">
    <property type="entry name" value="PDZ AND LIM DOMAIN PROTEIN ZASP-RELATED"/>
    <property type="match status" value="1"/>
</dbReference>
<dbReference type="CDD" id="cd09360">
    <property type="entry name" value="LIM_ALP_like"/>
    <property type="match status" value="1"/>
</dbReference>
<dbReference type="GO" id="GO:0007507">
    <property type="term" value="P:heart development"/>
    <property type="evidence" value="ECO:0007669"/>
    <property type="project" value="TreeGrafter"/>
</dbReference>
<feature type="compositionally biased region" description="Basic and acidic residues" evidence="7">
    <location>
        <begin position="927"/>
        <end position="938"/>
    </location>
</feature>
<evidence type="ECO:0000256" key="5">
    <source>
        <dbReference type="ARBA" id="ARBA00023038"/>
    </source>
</evidence>
<dbReference type="Gene3D" id="2.30.42.10">
    <property type="match status" value="1"/>
</dbReference>
<feature type="compositionally biased region" description="Polar residues" evidence="7">
    <location>
        <begin position="1267"/>
        <end position="1283"/>
    </location>
</feature>
<feature type="compositionally biased region" description="Polar residues" evidence="7">
    <location>
        <begin position="1212"/>
        <end position="1236"/>
    </location>
</feature>
<dbReference type="GO" id="GO:0031941">
    <property type="term" value="C:filamentous actin"/>
    <property type="evidence" value="ECO:0007669"/>
    <property type="project" value="TreeGrafter"/>
</dbReference>
<dbReference type="InterPro" id="IPR036034">
    <property type="entry name" value="PDZ_sf"/>
</dbReference>
<dbReference type="FunFam" id="2.30.42.10:FF:000055">
    <property type="entry name" value="PDZ and LIM domain protein 3"/>
    <property type="match status" value="1"/>
</dbReference>
<feature type="domain" description="LIM zinc-binding" evidence="8">
    <location>
        <begin position="277"/>
        <end position="338"/>
    </location>
</feature>
<feature type="region of interest" description="Disordered" evidence="7">
    <location>
        <begin position="1493"/>
        <end position="1581"/>
    </location>
</feature>
<name>A0A1B6GI80_9HEMI</name>
<dbReference type="SUPFAM" id="SSF50156">
    <property type="entry name" value="PDZ domain-like"/>
    <property type="match status" value="1"/>
</dbReference>
<dbReference type="GO" id="GO:0061061">
    <property type="term" value="P:muscle structure development"/>
    <property type="evidence" value="ECO:0007669"/>
    <property type="project" value="TreeGrafter"/>
</dbReference>
<dbReference type="SMART" id="SM00228">
    <property type="entry name" value="PDZ"/>
    <property type="match status" value="1"/>
</dbReference>
<organism evidence="10">
    <name type="scientific">Cuerna arida</name>
    <dbReference type="NCBI Taxonomy" id="1464854"/>
    <lineage>
        <taxon>Eukaryota</taxon>
        <taxon>Metazoa</taxon>
        <taxon>Ecdysozoa</taxon>
        <taxon>Arthropoda</taxon>
        <taxon>Hexapoda</taxon>
        <taxon>Insecta</taxon>
        <taxon>Pterygota</taxon>
        <taxon>Neoptera</taxon>
        <taxon>Paraneoptera</taxon>
        <taxon>Hemiptera</taxon>
        <taxon>Auchenorrhyncha</taxon>
        <taxon>Membracoidea</taxon>
        <taxon>Cicadellidae</taxon>
        <taxon>Cicadellinae</taxon>
        <taxon>Proconiini</taxon>
        <taxon>Cuerna</taxon>
    </lineage>
</organism>
<feature type="region of interest" description="Disordered" evidence="7">
    <location>
        <begin position="1323"/>
        <end position="1350"/>
    </location>
</feature>
<keyword evidence="2" id="KW-0963">Cytoplasm</keyword>
<keyword evidence="5 6" id="KW-0440">LIM domain</keyword>
<comment type="subcellular location">
    <subcellularLocation>
        <location evidence="1">Cytoplasm</location>
    </subcellularLocation>
</comment>
<dbReference type="CDD" id="cd23068">
    <property type="entry name" value="PDZ_ZASP52-like"/>
    <property type="match status" value="1"/>
</dbReference>
<dbReference type="PANTHER" id="PTHR24214">
    <property type="entry name" value="PDZ AND LIM DOMAIN PROTEIN ZASP"/>
    <property type="match status" value="1"/>
</dbReference>
<evidence type="ECO:0000256" key="3">
    <source>
        <dbReference type="ARBA" id="ARBA00022723"/>
    </source>
</evidence>
<dbReference type="InterPro" id="IPR001781">
    <property type="entry name" value="Znf_LIM"/>
</dbReference>
<dbReference type="InterPro" id="IPR001478">
    <property type="entry name" value="PDZ"/>
</dbReference>
<feature type="compositionally biased region" description="Polar residues" evidence="7">
    <location>
        <begin position="1018"/>
        <end position="1036"/>
    </location>
</feature>
<feature type="compositionally biased region" description="Low complexity" evidence="7">
    <location>
        <begin position="821"/>
        <end position="836"/>
    </location>
</feature>
<dbReference type="GO" id="GO:0046872">
    <property type="term" value="F:metal ion binding"/>
    <property type="evidence" value="ECO:0007669"/>
    <property type="project" value="UniProtKB-KW"/>
</dbReference>
<dbReference type="Pfam" id="PF00412">
    <property type="entry name" value="LIM"/>
    <property type="match status" value="1"/>
</dbReference>
<dbReference type="FunFam" id="2.10.110.10:FF:000073">
    <property type="entry name" value="Uncharacterized protein, isoform Z"/>
    <property type="match status" value="1"/>
</dbReference>
<dbReference type="Gene3D" id="2.10.110.10">
    <property type="entry name" value="Cysteine Rich Protein"/>
    <property type="match status" value="1"/>
</dbReference>
<reference evidence="10" key="1">
    <citation type="submission" date="2015-11" db="EMBL/GenBank/DDBJ databases">
        <title>De novo transcriptome assembly of four potential Pierce s Disease insect vectors from Arizona vineyards.</title>
        <authorList>
            <person name="Tassone E.E."/>
        </authorList>
    </citation>
    <scope>NUCLEOTIDE SEQUENCE</scope>
</reference>
<dbReference type="InterPro" id="IPR050604">
    <property type="entry name" value="PDZ-LIM_domain"/>
</dbReference>
<feature type="compositionally biased region" description="Polar residues" evidence="7">
    <location>
        <begin position="1505"/>
        <end position="1528"/>
    </location>
</feature>
<dbReference type="SMART" id="SM00735">
    <property type="entry name" value="ZM"/>
    <property type="match status" value="1"/>
</dbReference>
<accession>A0A1B6GI80</accession>
<gene>
    <name evidence="10" type="ORF">g.40510</name>
</gene>
<dbReference type="InterPro" id="IPR006643">
    <property type="entry name" value="Zasp-like_motif"/>
</dbReference>
<evidence type="ECO:0008006" key="11">
    <source>
        <dbReference type="Google" id="ProtNLM"/>
    </source>
</evidence>
<dbReference type="SMART" id="SM00132">
    <property type="entry name" value="LIM"/>
    <property type="match status" value="1"/>
</dbReference>
<sequence length="1581" mass="169840">MAGLITVRLSRSDAQPWGFRLQGGKDFGAPLLIQKVNGGSLAEKAGLQVADAVIKVNGQDVYNLRHKDAQDAIVKAGNSFEVVVSRGPGGTWKPSVTPVGNIPAPSPVGGAPAPVTKTSLAYKGPASPAIGTGHNVAARPFSAAPQLNGVGDQGSVKSITSKQYNNPVGLYSEQTIAETLSAQAEVLAGGVLGVNFMKNEKTYNATNSEVLKMVQEIDKEPKEPEPVRPASVTYYATHSHMVGGRATSPRPMTPLAHQLPPPPPDRYPNLAPPTDSPKCSECSKIIVGVFVRIKDKNLHVECFKCATCGTSLKNVGYYNINNKLYCDIHAKLVARSNPPAPNLDPITIPPGGRIPSGAISAPQPSGGLQSPQPGTLAPLPFHAPRLKPSHVNAPRTFKPQTPTSTFSGPKPFGAPASAPAPFSTPAAPVSAHVQAPFSSVSAPAPPPAAPVPAPFSAAPAAPALSSFPKSLPGQTESAYTTSQPNTAKLRDQTKEIEDVACCMDQSKRMSVCSNEVCALSEKKSAIKAMASLTENPNRASPVPFSRGEIVKEDFSSAAQETYRKSENVNTSDEGNVQITRKTKVEESFVKSQKMYSAEISSSSQASVQVRAESPEMEQIMAKRRIYQSYQDSSRLTPNTLQQRAVQSERCLTPELEHLMDKPHGSWSPMPAACFVRPISPKQIISYPPDIPPIPTAMPQPRTATPEQFQEARETVERFVDHTKQVHQTQTTSTGRSNQSSVYTIQQFSDQQYTPRYDSNHGFSAYVGRENPGNGSSGNGVNHRNGNAGNTNNQNSGNPHNPGNHSDEGNHGKNGNSGVGSGNPKSNGNGNQNEGGNPAHDKEEKPTVTEPDESEEKHSRKSSKTDQSQKSSRKTSASEEESSRRVFSDFGGPQMTSSVEVESTTEGGVQKTSVTKSEKMAYSTCEFESTRKSSIKQEGDNTALSAESNAEENPNEPRKYSYPKFSMGESSINDETVTKSQVEEIIKQELNKVFQMAQTMEKTNFGEMYDQKFQEKSSSRQTLEQTPVQVVQQTASQKSEHKSTSATYDNKISYTGEVIKTTGKLTSGLTIAPERPFTPQALESNYPLPYQGLPSDFPPPRGHPEPPPSKPAYVPVMGGRDSPLLQALTYASDRPYSPLPTATTVETPSFITSSQSKKSSMLEALTTAPKCPFQIQGVKTEAKMDVQKTTEARYENVQKYAPKPSQGEFKPISVSTAEPKSQTSYINKSETSRNVTIKSFPPVTDELKSAFKSTSKTESSSFSESERQQTATSKQMLTSHSVTSKVERPITPSGLHPPNLLPYYQQNIGEIPLAHRSNSPVPHQIKAPSVTPPRAQSVPRQGERRGSVKAMSEAYSQQLATLNNQQQSMSGTSSISYVSSGAYSSGSISKAYSYEQEHKSIDPLGYHASPLAGKLPLAGEQTLPKCSSPVLGKLDHTKQVFKPSVPAQQPVNVFRSSTAEQANLRQAPPYFIQEKEKAPVPWVVLKEQDDQGSVNVASFKPPQPPSTRTVPQTTIKPSLPTFPSVNKTASAFPDPPKPYSLPGVTKPPSAIPDAGPGGAPKGGTTAGTSAPRRGRGVLNTAV</sequence>